<keyword evidence="12" id="KW-1185">Reference proteome</keyword>
<comment type="caution">
    <text evidence="11">The sequence shown here is derived from an EMBL/GenBank/DDBJ whole genome shotgun (WGS) entry which is preliminary data.</text>
</comment>
<dbReference type="GO" id="GO:0051231">
    <property type="term" value="P:spindle elongation"/>
    <property type="evidence" value="ECO:0007669"/>
    <property type="project" value="TreeGrafter"/>
</dbReference>
<dbReference type="OMA" id="VECCYLE"/>
<feature type="compositionally biased region" description="Polar residues" evidence="9">
    <location>
        <begin position="73"/>
        <end position="84"/>
    </location>
</feature>
<evidence type="ECO:0000259" key="10">
    <source>
        <dbReference type="PROSITE" id="PS50067"/>
    </source>
</evidence>
<evidence type="ECO:0000256" key="4">
    <source>
        <dbReference type="ARBA" id="ARBA00022840"/>
    </source>
</evidence>
<dbReference type="GO" id="GO:0005524">
    <property type="term" value="F:ATP binding"/>
    <property type="evidence" value="ECO:0007669"/>
    <property type="project" value="UniProtKB-UniRule"/>
</dbReference>
<dbReference type="GO" id="GO:0005875">
    <property type="term" value="C:microtubule associated complex"/>
    <property type="evidence" value="ECO:0007669"/>
    <property type="project" value="TreeGrafter"/>
</dbReference>
<evidence type="ECO:0000256" key="5">
    <source>
        <dbReference type="ARBA" id="ARBA00023054"/>
    </source>
</evidence>
<dbReference type="PANTHER" id="PTHR47969:SF15">
    <property type="entry name" value="CHROMOSOME-ASSOCIATED KINESIN KIF4A-RELATED"/>
    <property type="match status" value="1"/>
</dbReference>
<gene>
    <name evidence="11" type="ORF">TCAL_05689</name>
</gene>
<proteinExistence type="inferred from homology"/>
<dbReference type="CDD" id="cd00106">
    <property type="entry name" value="KISc"/>
    <property type="match status" value="1"/>
</dbReference>
<dbReference type="SUPFAM" id="SSF52540">
    <property type="entry name" value="P-loop containing nucleoside triphosphate hydrolases"/>
    <property type="match status" value="1"/>
</dbReference>
<dbReference type="STRING" id="6832.A0A553N6B8"/>
<reference evidence="11 12" key="1">
    <citation type="journal article" date="2018" name="Nat. Ecol. Evol.">
        <title>Genomic signatures of mitonuclear coevolution across populations of Tigriopus californicus.</title>
        <authorList>
            <person name="Barreto F.S."/>
            <person name="Watson E.T."/>
            <person name="Lima T.G."/>
            <person name="Willett C.S."/>
            <person name="Edmands S."/>
            <person name="Li W."/>
            <person name="Burton R.S."/>
        </authorList>
    </citation>
    <scope>NUCLEOTIDE SEQUENCE [LARGE SCALE GENOMIC DNA]</scope>
    <source>
        <strain evidence="11 12">San Diego</strain>
    </source>
</reference>
<dbReference type="PROSITE" id="PS50067">
    <property type="entry name" value="KINESIN_MOTOR_2"/>
    <property type="match status" value="1"/>
</dbReference>
<dbReference type="SMART" id="SM00129">
    <property type="entry name" value="KISc"/>
    <property type="match status" value="1"/>
</dbReference>
<keyword evidence="8" id="KW-0493">Microtubule</keyword>
<keyword evidence="5" id="KW-0175">Coiled coil</keyword>
<feature type="compositionally biased region" description="Polar residues" evidence="9">
    <location>
        <begin position="1"/>
        <end position="13"/>
    </location>
</feature>
<comment type="subcellular location">
    <subcellularLocation>
        <location evidence="1">Cytoplasm</location>
        <location evidence="1">Cytoskeleton</location>
    </subcellularLocation>
</comment>
<dbReference type="GO" id="GO:0005874">
    <property type="term" value="C:microtubule"/>
    <property type="evidence" value="ECO:0007669"/>
    <property type="project" value="UniProtKB-KW"/>
</dbReference>
<dbReference type="InterPro" id="IPR001752">
    <property type="entry name" value="Kinesin_motor_dom"/>
</dbReference>
<evidence type="ECO:0000256" key="6">
    <source>
        <dbReference type="ARBA" id="ARBA00023212"/>
    </source>
</evidence>
<dbReference type="OrthoDB" id="3176171at2759"/>
<dbReference type="GO" id="GO:0007018">
    <property type="term" value="P:microtubule-based movement"/>
    <property type="evidence" value="ECO:0007669"/>
    <property type="project" value="InterPro"/>
</dbReference>
<dbReference type="Gene3D" id="3.40.850.10">
    <property type="entry name" value="Kinesin motor domain"/>
    <property type="match status" value="1"/>
</dbReference>
<feature type="compositionally biased region" description="Polar residues" evidence="9">
    <location>
        <begin position="37"/>
        <end position="48"/>
    </location>
</feature>
<feature type="region of interest" description="Disordered" evidence="9">
    <location>
        <begin position="1"/>
        <end position="85"/>
    </location>
</feature>
<feature type="domain" description="Kinesin motor" evidence="10">
    <location>
        <begin position="104"/>
        <end position="442"/>
    </location>
</feature>
<dbReference type="InterPro" id="IPR036961">
    <property type="entry name" value="Kinesin_motor_dom_sf"/>
</dbReference>
<dbReference type="Pfam" id="PF00225">
    <property type="entry name" value="Kinesin"/>
    <property type="match status" value="1"/>
</dbReference>
<keyword evidence="2" id="KW-0963">Cytoplasm</keyword>
<dbReference type="PRINTS" id="PR00380">
    <property type="entry name" value="KINESINHEAVY"/>
</dbReference>
<evidence type="ECO:0000313" key="11">
    <source>
        <dbReference type="EMBL" id="TRY60979.1"/>
    </source>
</evidence>
<sequence length="475" mass="52877">MGSGSSRSNSADKPQNREGIVSDVDEDEFFSRHPSKSGATTPSKSPSYYENRHGRRGVSPPPLSIRSVGASISGLTTRENSRPNSAELKLKNMRQKWATETSKRIHVVVRVRPLNFREIKENAKDIVYMDEINNECTILMPKPSKMIQQNGGSSHKSITFSYDRCYNANATTSQLYNEIPYSLVQGVLEGYNATILAYGQTGSGKSFTMQEDPEHIGIIPRAIVHIFDGKEADEDKDTVYFVHVSYVEIYNEEIRDLLGDNPTRKLDIKGNNGAIQDLTMHHVQTVGHCAELLRKGIANRVTSATTMNAHSSRSHAIFTVWLKIQTRDPSGSTQQTKAKLNLVDLAGSERHGKTGISTNSGHAFKESKSINLSLSTLGKVIQALSVENPGHVPYRESKLTRLFQDSLGGNARTMMIACLSPSDSNYEETVSTLKYAHNTKFINNKPVVNIDKDPKDALIRDLQYEIRALRNRLDH</sequence>
<keyword evidence="6" id="KW-0206">Cytoskeleton</keyword>
<dbReference type="InterPro" id="IPR019821">
    <property type="entry name" value="Kinesin_motor_CS"/>
</dbReference>
<evidence type="ECO:0000256" key="7">
    <source>
        <dbReference type="PROSITE-ProRule" id="PRU00283"/>
    </source>
</evidence>
<dbReference type="AlphaFoldDB" id="A0A553N6B8"/>
<organism evidence="11 12">
    <name type="scientific">Tigriopus californicus</name>
    <name type="common">Marine copepod</name>
    <dbReference type="NCBI Taxonomy" id="6832"/>
    <lineage>
        <taxon>Eukaryota</taxon>
        <taxon>Metazoa</taxon>
        <taxon>Ecdysozoa</taxon>
        <taxon>Arthropoda</taxon>
        <taxon>Crustacea</taxon>
        <taxon>Multicrustacea</taxon>
        <taxon>Hexanauplia</taxon>
        <taxon>Copepoda</taxon>
        <taxon>Harpacticoida</taxon>
        <taxon>Harpacticidae</taxon>
        <taxon>Tigriopus</taxon>
    </lineage>
</organism>
<evidence type="ECO:0000313" key="12">
    <source>
        <dbReference type="Proteomes" id="UP000318571"/>
    </source>
</evidence>
<accession>A0A553N6B8</accession>
<comment type="similarity">
    <text evidence="7 8">Belongs to the TRAFAC class myosin-kinesin ATPase superfamily. Kinesin family.</text>
</comment>
<dbReference type="Proteomes" id="UP000318571">
    <property type="component" value="Chromosome 8"/>
</dbReference>
<evidence type="ECO:0000256" key="9">
    <source>
        <dbReference type="SAM" id="MobiDB-lite"/>
    </source>
</evidence>
<dbReference type="InterPro" id="IPR027417">
    <property type="entry name" value="P-loop_NTPase"/>
</dbReference>
<dbReference type="GO" id="GO:0007052">
    <property type="term" value="P:mitotic spindle organization"/>
    <property type="evidence" value="ECO:0007669"/>
    <property type="project" value="TreeGrafter"/>
</dbReference>
<dbReference type="EMBL" id="VCGU01000459">
    <property type="protein sequence ID" value="TRY60979.1"/>
    <property type="molecule type" value="Genomic_DNA"/>
</dbReference>
<evidence type="ECO:0000256" key="3">
    <source>
        <dbReference type="ARBA" id="ARBA00022741"/>
    </source>
</evidence>
<protein>
    <recommendedName>
        <fullName evidence="8">Kinesin-like protein</fullName>
    </recommendedName>
</protein>
<evidence type="ECO:0000256" key="1">
    <source>
        <dbReference type="ARBA" id="ARBA00004245"/>
    </source>
</evidence>
<evidence type="ECO:0000256" key="8">
    <source>
        <dbReference type="RuleBase" id="RU000394"/>
    </source>
</evidence>
<dbReference type="PANTHER" id="PTHR47969">
    <property type="entry name" value="CHROMOSOME-ASSOCIATED KINESIN KIF4A-RELATED"/>
    <property type="match status" value="1"/>
</dbReference>
<dbReference type="GO" id="GO:0008017">
    <property type="term" value="F:microtubule binding"/>
    <property type="evidence" value="ECO:0007669"/>
    <property type="project" value="InterPro"/>
</dbReference>
<keyword evidence="4 7" id="KW-0067">ATP-binding</keyword>
<dbReference type="FunFam" id="3.40.850.10:FF:000082">
    <property type="entry name" value="OSM3-like kinesin"/>
    <property type="match status" value="1"/>
</dbReference>
<keyword evidence="3 7" id="KW-0547">Nucleotide-binding</keyword>
<feature type="binding site" evidence="7">
    <location>
        <begin position="199"/>
        <end position="206"/>
    </location>
    <ligand>
        <name>ATP</name>
        <dbReference type="ChEBI" id="CHEBI:30616"/>
    </ligand>
</feature>
<evidence type="ECO:0000256" key="2">
    <source>
        <dbReference type="ARBA" id="ARBA00022490"/>
    </source>
</evidence>
<dbReference type="InterPro" id="IPR027640">
    <property type="entry name" value="Kinesin-like_fam"/>
</dbReference>
<keyword evidence="7 8" id="KW-0505">Motor protein</keyword>
<dbReference type="PROSITE" id="PS00411">
    <property type="entry name" value="KINESIN_MOTOR_1"/>
    <property type="match status" value="1"/>
</dbReference>
<dbReference type="GO" id="GO:0003777">
    <property type="term" value="F:microtubule motor activity"/>
    <property type="evidence" value="ECO:0007669"/>
    <property type="project" value="InterPro"/>
</dbReference>
<name>A0A553N6B8_TIGCA</name>